<organism evidence="2 3">
    <name type="scientific">Sphingobium xenophagum</name>
    <dbReference type="NCBI Taxonomy" id="121428"/>
    <lineage>
        <taxon>Bacteria</taxon>
        <taxon>Pseudomonadati</taxon>
        <taxon>Pseudomonadota</taxon>
        <taxon>Alphaproteobacteria</taxon>
        <taxon>Sphingomonadales</taxon>
        <taxon>Sphingomonadaceae</taxon>
        <taxon>Sphingobium</taxon>
    </lineage>
</organism>
<reference evidence="2 3" key="1">
    <citation type="submission" date="2017-08" db="EMBL/GenBank/DDBJ databases">
        <title>Whole Genome Sequence of Sphingobium hydrophobicum C1: Insights into Adaption to the Electronic-waste Contaminated Sediment.</title>
        <authorList>
            <person name="Song D."/>
            <person name="Chen X."/>
            <person name="Xu M."/>
        </authorList>
    </citation>
    <scope>NUCLEOTIDE SEQUENCE [LARGE SCALE GENOMIC DNA]</scope>
    <source>
        <strain evidence="2 3">C1</strain>
    </source>
</reference>
<accession>A0A249MW23</accession>
<evidence type="ECO:0000313" key="2">
    <source>
        <dbReference type="EMBL" id="ASY45357.1"/>
    </source>
</evidence>
<dbReference type="Proteomes" id="UP000217141">
    <property type="component" value="Chromosome I"/>
</dbReference>
<name>A0A249MW23_SPHXE</name>
<sequence>MMAAGHKTGGRKKGTPNKLTGQVKEMILEALDRKGGADYLERQAEENPVAFMGLVGKVLPMTVAGPGENGEHVITTITRRVVNASEG</sequence>
<proteinExistence type="predicted"/>
<dbReference type="EMBL" id="CP022745">
    <property type="protein sequence ID" value="ASY45357.1"/>
    <property type="molecule type" value="Genomic_DNA"/>
</dbReference>
<dbReference type="RefSeq" id="WP_095687139.1">
    <property type="nucleotide sequence ID" value="NZ_CP022745.1"/>
</dbReference>
<dbReference type="KEGG" id="shyd:CJD35_13635"/>
<gene>
    <name evidence="2" type="ORF">CJD35_13635</name>
</gene>
<evidence type="ECO:0000313" key="3">
    <source>
        <dbReference type="Proteomes" id="UP000217141"/>
    </source>
</evidence>
<protein>
    <submittedName>
        <fullName evidence="2">Uncharacterized protein</fullName>
    </submittedName>
</protein>
<dbReference type="AlphaFoldDB" id="A0A249MW23"/>
<feature type="region of interest" description="Disordered" evidence="1">
    <location>
        <begin position="1"/>
        <end position="21"/>
    </location>
</feature>
<evidence type="ECO:0000256" key="1">
    <source>
        <dbReference type="SAM" id="MobiDB-lite"/>
    </source>
</evidence>